<dbReference type="PANTHER" id="PTHR30093">
    <property type="entry name" value="GENERAL SECRETION PATHWAY PROTEIN G"/>
    <property type="match status" value="1"/>
</dbReference>
<dbReference type="NCBIfam" id="TIGR02532">
    <property type="entry name" value="IV_pilin_GFxxxE"/>
    <property type="match status" value="1"/>
</dbReference>
<protein>
    <recommendedName>
        <fullName evidence="1">DUF1559 domain-containing protein</fullName>
    </recommendedName>
</protein>
<gene>
    <name evidence="2" type="ORF">KOR34_45760</name>
</gene>
<dbReference type="InterPro" id="IPR045584">
    <property type="entry name" value="Pilin-like"/>
</dbReference>
<dbReference type="PANTHER" id="PTHR30093:SF2">
    <property type="entry name" value="TYPE II SECRETION SYSTEM PROTEIN H"/>
    <property type="match status" value="1"/>
</dbReference>
<dbReference type="EMBL" id="SIHJ01000004">
    <property type="protein sequence ID" value="TWT31200.1"/>
    <property type="molecule type" value="Genomic_DNA"/>
</dbReference>
<dbReference type="NCBIfam" id="TIGR04294">
    <property type="entry name" value="pre_pil_HX9DG"/>
    <property type="match status" value="1"/>
</dbReference>
<keyword evidence="3" id="KW-1185">Reference proteome</keyword>
<dbReference type="Gene3D" id="3.30.700.10">
    <property type="entry name" value="Glycoprotein, Type 4 Pilin"/>
    <property type="match status" value="1"/>
</dbReference>
<sequence length="326" mass="33683">MPVRRGAVPRGFTLVELLVVIAVIGALVALLLPAVQAARGAARRASCANNLKQVGLAMQSFHGSRRHFPAGRGAPLPEIFSAHAHLLEYLEDGALFATMDLTQAPTTFGIGGGVVFSGDANYQAATTPVAAYVCPSDPAAPRVPGTEFAATSYAGNAGSGGVDYGSLTDADGVFYLGSQTRMRDLTDGSSHTAAFAERTLGPGAAPADLPTPAGPQTGEYMLELPGGADTTPDACSAGGGEWNGERGAKWVLGNYGNTLYNHALAPNSPDWDCMNARQQKGRLAARSQHPGGVMTLLCDGSARFTTDAVEPEVWRSLATRAGGELP</sequence>
<evidence type="ECO:0000313" key="2">
    <source>
        <dbReference type="EMBL" id="TWT31200.1"/>
    </source>
</evidence>
<accession>A0A5C5UZZ0</accession>
<organism evidence="2 3">
    <name type="scientific">Posidoniimonas corsicana</name>
    <dbReference type="NCBI Taxonomy" id="1938618"/>
    <lineage>
        <taxon>Bacteria</taxon>
        <taxon>Pseudomonadati</taxon>
        <taxon>Planctomycetota</taxon>
        <taxon>Planctomycetia</taxon>
        <taxon>Pirellulales</taxon>
        <taxon>Lacipirellulaceae</taxon>
        <taxon>Posidoniimonas</taxon>
    </lineage>
</organism>
<dbReference type="InterPro" id="IPR027558">
    <property type="entry name" value="Pre_pil_HX9DG_C"/>
</dbReference>
<proteinExistence type="predicted"/>
<evidence type="ECO:0000259" key="1">
    <source>
        <dbReference type="Pfam" id="PF07596"/>
    </source>
</evidence>
<dbReference type="InterPro" id="IPR012902">
    <property type="entry name" value="N_methyl_site"/>
</dbReference>
<dbReference type="SUPFAM" id="SSF54523">
    <property type="entry name" value="Pili subunits"/>
    <property type="match status" value="1"/>
</dbReference>
<comment type="caution">
    <text evidence="2">The sequence shown here is derived from an EMBL/GenBank/DDBJ whole genome shotgun (WGS) entry which is preliminary data.</text>
</comment>
<feature type="domain" description="DUF1559" evidence="1">
    <location>
        <begin position="36"/>
        <end position="312"/>
    </location>
</feature>
<dbReference type="OrthoDB" id="258404at2"/>
<reference evidence="2 3" key="1">
    <citation type="submission" date="2019-02" db="EMBL/GenBank/DDBJ databases">
        <title>Deep-cultivation of Planctomycetes and their phenomic and genomic characterization uncovers novel biology.</title>
        <authorList>
            <person name="Wiegand S."/>
            <person name="Jogler M."/>
            <person name="Boedeker C."/>
            <person name="Pinto D."/>
            <person name="Vollmers J."/>
            <person name="Rivas-Marin E."/>
            <person name="Kohn T."/>
            <person name="Peeters S.H."/>
            <person name="Heuer A."/>
            <person name="Rast P."/>
            <person name="Oberbeckmann S."/>
            <person name="Bunk B."/>
            <person name="Jeske O."/>
            <person name="Meyerdierks A."/>
            <person name="Storesund J.E."/>
            <person name="Kallscheuer N."/>
            <person name="Luecker S."/>
            <person name="Lage O.M."/>
            <person name="Pohl T."/>
            <person name="Merkel B.J."/>
            <person name="Hornburger P."/>
            <person name="Mueller R.-W."/>
            <person name="Bruemmer F."/>
            <person name="Labrenz M."/>
            <person name="Spormann A.M."/>
            <person name="Op Den Camp H."/>
            <person name="Overmann J."/>
            <person name="Amann R."/>
            <person name="Jetten M.S.M."/>
            <person name="Mascher T."/>
            <person name="Medema M.H."/>
            <person name="Devos D.P."/>
            <person name="Kaster A.-K."/>
            <person name="Ovreas L."/>
            <person name="Rohde M."/>
            <person name="Galperin M.Y."/>
            <person name="Jogler C."/>
        </authorList>
    </citation>
    <scope>NUCLEOTIDE SEQUENCE [LARGE SCALE GENOMIC DNA]</scope>
    <source>
        <strain evidence="2 3">KOR34</strain>
    </source>
</reference>
<dbReference type="Pfam" id="PF07596">
    <property type="entry name" value="SBP_bac_10"/>
    <property type="match status" value="1"/>
</dbReference>
<evidence type="ECO:0000313" key="3">
    <source>
        <dbReference type="Proteomes" id="UP000316714"/>
    </source>
</evidence>
<dbReference type="RefSeq" id="WP_146568386.1">
    <property type="nucleotide sequence ID" value="NZ_SIHJ01000004.1"/>
</dbReference>
<dbReference type="AlphaFoldDB" id="A0A5C5UZZ0"/>
<dbReference type="PROSITE" id="PS00409">
    <property type="entry name" value="PROKAR_NTER_METHYL"/>
    <property type="match status" value="1"/>
</dbReference>
<dbReference type="Proteomes" id="UP000316714">
    <property type="component" value="Unassembled WGS sequence"/>
</dbReference>
<dbReference type="Pfam" id="PF07963">
    <property type="entry name" value="N_methyl"/>
    <property type="match status" value="1"/>
</dbReference>
<name>A0A5C5UZZ0_9BACT</name>
<dbReference type="InterPro" id="IPR011453">
    <property type="entry name" value="DUF1559"/>
</dbReference>